<protein>
    <submittedName>
        <fullName evidence="2">Uncharacterized protein</fullName>
    </submittedName>
</protein>
<reference evidence="2" key="1">
    <citation type="submission" date="2022-11" db="UniProtKB">
        <authorList>
            <consortium name="WormBaseParasite"/>
        </authorList>
    </citation>
    <scope>IDENTIFICATION</scope>
</reference>
<proteinExistence type="predicted"/>
<evidence type="ECO:0000313" key="2">
    <source>
        <dbReference type="WBParaSite" id="ES5_v2.g30206.t1"/>
    </source>
</evidence>
<sequence>MTIAAIEKAGGKIRTAYYDLESLRAAVDPQKWFKDGNPIPGRKRPPHSLISYYADPNNRGYLADDSDITESEQRLAEILEYERKVD</sequence>
<dbReference type="Proteomes" id="UP000887579">
    <property type="component" value="Unplaced"/>
</dbReference>
<accession>A0AC34GKM4</accession>
<evidence type="ECO:0000313" key="1">
    <source>
        <dbReference type="Proteomes" id="UP000887579"/>
    </source>
</evidence>
<organism evidence="1 2">
    <name type="scientific">Panagrolaimus sp. ES5</name>
    <dbReference type="NCBI Taxonomy" id="591445"/>
    <lineage>
        <taxon>Eukaryota</taxon>
        <taxon>Metazoa</taxon>
        <taxon>Ecdysozoa</taxon>
        <taxon>Nematoda</taxon>
        <taxon>Chromadorea</taxon>
        <taxon>Rhabditida</taxon>
        <taxon>Tylenchina</taxon>
        <taxon>Panagrolaimomorpha</taxon>
        <taxon>Panagrolaimoidea</taxon>
        <taxon>Panagrolaimidae</taxon>
        <taxon>Panagrolaimus</taxon>
    </lineage>
</organism>
<name>A0AC34GKM4_9BILA</name>
<dbReference type="WBParaSite" id="ES5_v2.g30206.t1">
    <property type="protein sequence ID" value="ES5_v2.g30206.t1"/>
    <property type="gene ID" value="ES5_v2.g30206"/>
</dbReference>